<dbReference type="InterPro" id="IPR012338">
    <property type="entry name" value="Beta-lactam/transpept-like"/>
</dbReference>
<name>A0A840I399_9PROT</name>
<proteinExistence type="predicted"/>
<reference evidence="2 3" key="1">
    <citation type="submission" date="2020-08" db="EMBL/GenBank/DDBJ databases">
        <title>Genomic Encyclopedia of Type Strains, Phase IV (KMG-IV): sequencing the most valuable type-strain genomes for metagenomic binning, comparative biology and taxonomic classification.</title>
        <authorList>
            <person name="Goeker M."/>
        </authorList>
    </citation>
    <scope>NUCLEOTIDE SEQUENCE [LARGE SCALE GENOMIC DNA]</scope>
    <source>
        <strain evidence="2 3">DSM 102850</strain>
    </source>
</reference>
<dbReference type="SUPFAM" id="SSF56601">
    <property type="entry name" value="beta-lactamase/transpeptidase-like"/>
    <property type="match status" value="1"/>
</dbReference>
<protein>
    <submittedName>
        <fullName evidence="2">CubicO group peptidase (Beta-lactamase class C family)</fullName>
    </submittedName>
</protein>
<dbReference type="Proteomes" id="UP000563524">
    <property type="component" value="Unassembled WGS sequence"/>
</dbReference>
<dbReference type="RefSeq" id="WP_183816983.1">
    <property type="nucleotide sequence ID" value="NZ_JACHOB010000002.1"/>
</dbReference>
<gene>
    <name evidence="2" type="ORF">GGQ59_001319</name>
</gene>
<dbReference type="Pfam" id="PF00144">
    <property type="entry name" value="Beta-lactamase"/>
    <property type="match status" value="1"/>
</dbReference>
<evidence type="ECO:0000313" key="2">
    <source>
        <dbReference type="EMBL" id="MBB4658805.1"/>
    </source>
</evidence>
<feature type="domain" description="Beta-lactamase-related" evidence="1">
    <location>
        <begin position="15"/>
        <end position="359"/>
    </location>
</feature>
<organism evidence="2 3">
    <name type="scientific">Parvularcula dongshanensis</name>
    <dbReference type="NCBI Taxonomy" id="1173995"/>
    <lineage>
        <taxon>Bacteria</taxon>
        <taxon>Pseudomonadati</taxon>
        <taxon>Pseudomonadota</taxon>
        <taxon>Alphaproteobacteria</taxon>
        <taxon>Parvularculales</taxon>
        <taxon>Parvularculaceae</taxon>
        <taxon>Parvularcula</taxon>
    </lineage>
</organism>
<dbReference type="AlphaFoldDB" id="A0A840I399"/>
<evidence type="ECO:0000259" key="1">
    <source>
        <dbReference type="Pfam" id="PF00144"/>
    </source>
</evidence>
<dbReference type="PANTHER" id="PTHR43319:SF3">
    <property type="entry name" value="BETA-LACTAMASE-RELATED DOMAIN-CONTAINING PROTEIN"/>
    <property type="match status" value="1"/>
</dbReference>
<dbReference type="InterPro" id="IPR052907">
    <property type="entry name" value="Beta-lactamase/esterase"/>
</dbReference>
<dbReference type="InterPro" id="IPR001466">
    <property type="entry name" value="Beta-lactam-related"/>
</dbReference>
<comment type="caution">
    <text evidence="2">The sequence shown here is derived from an EMBL/GenBank/DDBJ whole genome shotgun (WGS) entry which is preliminary data.</text>
</comment>
<sequence>MSAHGHTDPRFEGVRDAFEASLAAGDDLGAGVCVIVDGEPVVDLWGGHQDRQKTTPWEEDTLACVYSSGKAVLSAAILGAVSQGALDYAAPVSEVWPEFGGAGKQSVTLVQALSHQSGLPGFAAPKDPSIWLDWDDTCAALAEMEPMWPPGTASGYGPQTFGFIAGEVLRRATGRTIGEHLRTLGLEVHCSVRGEAAGRVARMMKPPRAPDLGEITPETRAAFLEPWSSPAGVDRDAWLAAEIPASNMHATARGLAEVMQVFATGRMGGKPFATDEALRAALAERVHGPDRVLPFELSWGAGVMRETLGVFGGSPTAVGHYGFGGSCVMADPARGLSFAYVPNKMSPHLVGDPRATALLRAVTMALR</sequence>
<evidence type="ECO:0000313" key="3">
    <source>
        <dbReference type="Proteomes" id="UP000563524"/>
    </source>
</evidence>
<dbReference type="PANTHER" id="PTHR43319">
    <property type="entry name" value="BETA-LACTAMASE-RELATED"/>
    <property type="match status" value="1"/>
</dbReference>
<accession>A0A840I399</accession>
<dbReference type="Gene3D" id="3.40.710.10">
    <property type="entry name" value="DD-peptidase/beta-lactamase superfamily"/>
    <property type="match status" value="1"/>
</dbReference>
<dbReference type="EMBL" id="JACHOB010000002">
    <property type="protein sequence ID" value="MBB4658805.1"/>
    <property type="molecule type" value="Genomic_DNA"/>
</dbReference>
<keyword evidence="3" id="KW-1185">Reference proteome</keyword>